<feature type="non-terminal residue" evidence="12">
    <location>
        <position position="1"/>
    </location>
</feature>
<dbReference type="NCBIfam" id="TIGR01352">
    <property type="entry name" value="tonB_Cterm"/>
    <property type="match status" value="1"/>
</dbReference>
<gene>
    <name evidence="12" type="ORF">GYA55_01175</name>
</gene>
<evidence type="ECO:0000256" key="8">
    <source>
        <dbReference type="ARBA" id="ARBA00022989"/>
    </source>
</evidence>
<evidence type="ECO:0000259" key="11">
    <source>
        <dbReference type="PROSITE" id="PS52015"/>
    </source>
</evidence>
<name>A0A7X9FQ14_9DELT</name>
<evidence type="ECO:0000256" key="4">
    <source>
        <dbReference type="ARBA" id="ARBA00022475"/>
    </source>
</evidence>
<evidence type="ECO:0000256" key="1">
    <source>
        <dbReference type="ARBA" id="ARBA00004383"/>
    </source>
</evidence>
<sequence>VSLEGFASEGEPLSKETSSPEIAFPINYEIKTARAFKLQTFGIQKQTEVKIKNNESKDKLRLNTDKEVAGPQGPASNNNAALPPPSLGSFGSGGGSGGGTGDGNGQGGDSFSQNLFTRAKLRHAPSPPYPERARLAGFEGKVILKVFIDDNGNIANTSIQQSSGRSDCDIAALKTIQDEWHFEPAQLNGQAVPFQEKVIVVYALD</sequence>
<evidence type="ECO:0000256" key="10">
    <source>
        <dbReference type="SAM" id="MobiDB-lite"/>
    </source>
</evidence>
<evidence type="ECO:0000256" key="7">
    <source>
        <dbReference type="ARBA" id="ARBA00022927"/>
    </source>
</evidence>
<comment type="similarity">
    <text evidence="2">Belongs to the TonB family.</text>
</comment>
<evidence type="ECO:0000313" key="13">
    <source>
        <dbReference type="Proteomes" id="UP000524246"/>
    </source>
</evidence>
<feature type="domain" description="TonB C-terminal" evidence="11">
    <location>
        <begin position="114"/>
        <end position="205"/>
    </location>
</feature>
<organism evidence="12 13">
    <name type="scientific">SAR324 cluster bacterium</name>
    <dbReference type="NCBI Taxonomy" id="2024889"/>
    <lineage>
        <taxon>Bacteria</taxon>
        <taxon>Deltaproteobacteria</taxon>
        <taxon>SAR324 cluster</taxon>
    </lineage>
</organism>
<accession>A0A7X9FQ14</accession>
<proteinExistence type="inferred from homology"/>
<dbReference type="PANTHER" id="PTHR33446:SF2">
    <property type="entry name" value="PROTEIN TONB"/>
    <property type="match status" value="1"/>
</dbReference>
<evidence type="ECO:0000256" key="3">
    <source>
        <dbReference type="ARBA" id="ARBA00022448"/>
    </source>
</evidence>
<comment type="caution">
    <text evidence="12">The sequence shown here is derived from an EMBL/GenBank/DDBJ whole genome shotgun (WGS) entry which is preliminary data.</text>
</comment>
<comment type="subcellular location">
    <subcellularLocation>
        <location evidence="1">Cell inner membrane</location>
        <topology evidence="1">Single-pass membrane protein</topology>
        <orientation evidence="1">Periplasmic side</orientation>
    </subcellularLocation>
</comment>
<dbReference type="GO" id="GO:0031992">
    <property type="term" value="F:energy transducer activity"/>
    <property type="evidence" value="ECO:0007669"/>
    <property type="project" value="TreeGrafter"/>
</dbReference>
<feature type="compositionally biased region" description="Gly residues" evidence="10">
    <location>
        <begin position="90"/>
        <end position="108"/>
    </location>
</feature>
<dbReference type="InterPro" id="IPR037682">
    <property type="entry name" value="TonB_C"/>
</dbReference>
<keyword evidence="8" id="KW-1133">Transmembrane helix</keyword>
<dbReference type="PROSITE" id="PS52015">
    <property type="entry name" value="TONB_CTD"/>
    <property type="match status" value="1"/>
</dbReference>
<dbReference type="InterPro" id="IPR051045">
    <property type="entry name" value="TonB-dependent_transducer"/>
</dbReference>
<evidence type="ECO:0000256" key="5">
    <source>
        <dbReference type="ARBA" id="ARBA00022519"/>
    </source>
</evidence>
<reference evidence="12 13" key="1">
    <citation type="journal article" date="2020" name="Biotechnol. Biofuels">
        <title>New insights from the biogas microbiome by comprehensive genome-resolved metagenomics of nearly 1600 species originating from multiple anaerobic digesters.</title>
        <authorList>
            <person name="Campanaro S."/>
            <person name="Treu L."/>
            <person name="Rodriguez-R L.M."/>
            <person name="Kovalovszki A."/>
            <person name="Ziels R.M."/>
            <person name="Maus I."/>
            <person name="Zhu X."/>
            <person name="Kougias P.G."/>
            <person name="Basile A."/>
            <person name="Luo G."/>
            <person name="Schluter A."/>
            <person name="Konstantinidis K.T."/>
            <person name="Angelidaki I."/>
        </authorList>
    </citation>
    <scope>NUCLEOTIDE SEQUENCE [LARGE SCALE GENOMIC DNA]</scope>
    <source>
        <strain evidence="12">AS27yjCOA_65</strain>
    </source>
</reference>
<evidence type="ECO:0000256" key="2">
    <source>
        <dbReference type="ARBA" id="ARBA00006555"/>
    </source>
</evidence>
<keyword evidence="6" id="KW-0812">Transmembrane</keyword>
<dbReference type="EMBL" id="JAAZON010000044">
    <property type="protein sequence ID" value="NMC61758.1"/>
    <property type="molecule type" value="Genomic_DNA"/>
</dbReference>
<evidence type="ECO:0000256" key="6">
    <source>
        <dbReference type="ARBA" id="ARBA00022692"/>
    </source>
</evidence>
<feature type="region of interest" description="Disordered" evidence="10">
    <location>
        <begin position="54"/>
        <end position="112"/>
    </location>
</feature>
<dbReference type="Pfam" id="PF03544">
    <property type="entry name" value="TonB_C"/>
    <property type="match status" value="1"/>
</dbReference>
<protein>
    <submittedName>
        <fullName evidence="12">Energy transducer TonB</fullName>
    </submittedName>
</protein>
<keyword evidence="5" id="KW-0997">Cell inner membrane</keyword>
<dbReference type="Gene3D" id="3.30.1150.10">
    <property type="match status" value="1"/>
</dbReference>
<dbReference type="GO" id="GO:0015031">
    <property type="term" value="P:protein transport"/>
    <property type="evidence" value="ECO:0007669"/>
    <property type="project" value="UniProtKB-KW"/>
</dbReference>
<dbReference type="InterPro" id="IPR006260">
    <property type="entry name" value="TonB/TolA_C"/>
</dbReference>
<dbReference type="AlphaFoldDB" id="A0A7X9FQ14"/>
<dbReference type="Proteomes" id="UP000524246">
    <property type="component" value="Unassembled WGS sequence"/>
</dbReference>
<dbReference type="PANTHER" id="PTHR33446">
    <property type="entry name" value="PROTEIN TONB-RELATED"/>
    <property type="match status" value="1"/>
</dbReference>
<dbReference type="SUPFAM" id="SSF74653">
    <property type="entry name" value="TolA/TonB C-terminal domain"/>
    <property type="match status" value="1"/>
</dbReference>
<keyword evidence="4" id="KW-1003">Cell membrane</keyword>
<dbReference type="GO" id="GO:0098797">
    <property type="term" value="C:plasma membrane protein complex"/>
    <property type="evidence" value="ECO:0007669"/>
    <property type="project" value="TreeGrafter"/>
</dbReference>
<keyword evidence="3" id="KW-0813">Transport</keyword>
<evidence type="ECO:0000256" key="9">
    <source>
        <dbReference type="ARBA" id="ARBA00023136"/>
    </source>
</evidence>
<dbReference type="GO" id="GO:0055085">
    <property type="term" value="P:transmembrane transport"/>
    <property type="evidence" value="ECO:0007669"/>
    <property type="project" value="InterPro"/>
</dbReference>
<keyword evidence="7" id="KW-0653">Protein transport</keyword>
<evidence type="ECO:0000313" key="12">
    <source>
        <dbReference type="EMBL" id="NMC61758.1"/>
    </source>
</evidence>
<feature type="compositionally biased region" description="Basic and acidic residues" evidence="10">
    <location>
        <begin position="54"/>
        <end position="68"/>
    </location>
</feature>
<feature type="region of interest" description="Disordered" evidence="10">
    <location>
        <begin position="1"/>
        <end position="22"/>
    </location>
</feature>
<keyword evidence="9" id="KW-0472">Membrane</keyword>